<dbReference type="AlphaFoldDB" id="A0AAV4LX36"/>
<feature type="transmembrane region" description="Helical" evidence="1">
    <location>
        <begin position="107"/>
        <end position="132"/>
    </location>
</feature>
<accession>A0AAV4LX36</accession>
<keyword evidence="1" id="KW-0812">Transmembrane</keyword>
<feature type="transmembrane region" description="Helical" evidence="1">
    <location>
        <begin position="12"/>
        <end position="32"/>
    </location>
</feature>
<comment type="caution">
    <text evidence="2">The sequence shown here is derived from an EMBL/GenBank/DDBJ whole genome shotgun (WGS) entry which is preliminary data.</text>
</comment>
<evidence type="ECO:0000313" key="2">
    <source>
        <dbReference type="EMBL" id="GIX63029.1"/>
    </source>
</evidence>
<name>A0AAV4LX36_BABCB</name>
<dbReference type="GeneID" id="94194510"/>
<dbReference type="EMBL" id="BPLF01000002">
    <property type="protein sequence ID" value="GIX63029.1"/>
    <property type="molecule type" value="Genomic_DNA"/>
</dbReference>
<keyword evidence="1" id="KW-0472">Membrane</keyword>
<gene>
    <name evidence="2" type="ORF">BcabD6B2_24640</name>
</gene>
<feature type="transmembrane region" description="Helical" evidence="1">
    <location>
        <begin position="38"/>
        <end position="57"/>
    </location>
</feature>
<proteinExistence type="predicted"/>
<dbReference type="RefSeq" id="XP_067715098.1">
    <property type="nucleotide sequence ID" value="XM_067858997.1"/>
</dbReference>
<sequence>MKPCVSDKKALLLLVATNVLYFSAYVVGLYPLSVLVNIAIFAICLGGMFQLITGRALSGGSDEEGREFVTSDCIAGVLEVLYKRINGIIGEGFSLVRWKSPASSVTALVLLYIFGLFARVLSFSALFFFSVWTLCGWMCFEEQFYSAVYPHVTLAYSHVREVVLDLHSKIPRFKESQKL</sequence>
<evidence type="ECO:0000256" key="1">
    <source>
        <dbReference type="SAM" id="Phobius"/>
    </source>
</evidence>
<evidence type="ECO:0000313" key="3">
    <source>
        <dbReference type="Proteomes" id="UP001497744"/>
    </source>
</evidence>
<organism evidence="2 3">
    <name type="scientific">Babesia caballi</name>
    <dbReference type="NCBI Taxonomy" id="5871"/>
    <lineage>
        <taxon>Eukaryota</taxon>
        <taxon>Sar</taxon>
        <taxon>Alveolata</taxon>
        <taxon>Apicomplexa</taxon>
        <taxon>Aconoidasida</taxon>
        <taxon>Piroplasmida</taxon>
        <taxon>Babesiidae</taxon>
        <taxon>Babesia</taxon>
    </lineage>
</organism>
<reference evidence="2 3" key="1">
    <citation type="submission" date="2021-06" db="EMBL/GenBank/DDBJ databases">
        <title>Genome sequence of Babesia caballi.</title>
        <authorList>
            <person name="Yamagishi J."/>
            <person name="Kidaka T."/>
            <person name="Ochi A."/>
        </authorList>
    </citation>
    <scope>NUCLEOTIDE SEQUENCE [LARGE SCALE GENOMIC DNA]</scope>
    <source>
        <strain evidence="2">USDA-D6B2</strain>
    </source>
</reference>
<protein>
    <submittedName>
        <fullName evidence="2">Reticulon domain-containing protein</fullName>
    </submittedName>
</protein>
<keyword evidence="1" id="KW-1133">Transmembrane helix</keyword>
<dbReference type="Proteomes" id="UP001497744">
    <property type="component" value="Unassembled WGS sequence"/>
</dbReference>
<keyword evidence="3" id="KW-1185">Reference proteome</keyword>